<keyword evidence="3" id="KW-0808">Transferase</keyword>
<dbReference type="Pfam" id="PF00535">
    <property type="entry name" value="Glycos_transf_2"/>
    <property type="match status" value="1"/>
</dbReference>
<dbReference type="SUPFAM" id="SSF53448">
    <property type="entry name" value="Nucleotide-diphospho-sugar transferases"/>
    <property type="match status" value="1"/>
</dbReference>
<dbReference type="RefSeq" id="WP_074798551.1">
    <property type="nucleotide sequence ID" value="NZ_FOTL01000017.1"/>
</dbReference>
<protein>
    <submittedName>
        <fullName evidence="3">Glycosyltransferase involved in cell wall bisynthesis</fullName>
    </submittedName>
</protein>
<feature type="domain" description="Glycosyltransferase 2-like" evidence="2">
    <location>
        <begin position="5"/>
        <end position="175"/>
    </location>
</feature>
<dbReference type="Proteomes" id="UP000183442">
    <property type="component" value="Unassembled WGS sequence"/>
</dbReference>
<dbReference type="PANTHER" id="PTHR22916">
    <property type="entry name" value="GLYCOSYLTRANSFERASE"/>
    <property type="match status" value="1"/>
</dbReference>
<dbReference type="InterPro" id="IPR001173">
    <property type="entry name" value="Glyco_trans_2-like"/>
</dbReference>
<dbReference type="OrthoDB" id="46222at2157"/>
<feature type="coiled-coil region" evidence="1">
    <location>
        <begin position="320"/>
        <end position="378"/>
    </location>
</feature>
<dbReference type="AlphaFoldDB" id="A0A1I4IGM2"/>
<keyword evidence="1" id="KW-0175">Coiled coil</keyword>
<proteinExistence type="predicted"/>
<accession>A0A1I4IGM2</accession>
<dbReference type="GO" id="GO:0016758">
    <property type="term" value="F:hexosyltransferase activity"/>
    <property type="evidence" value="ECO:0007669"/>
    <property type="project" value="UniProtKB-ARBA"/>
</dbReference>
<dbReference type="CDD" id="cd00761">
    <property type="entry name" value="Glyco_tranf_GTA_type"/>
    <property type="match status" value="1"/>
</dbReference>
<dbReference type="Gene3D" id="3.90.550.10">
    <property type="entry name" value="Spore Coat Polysaccharide Biosynthesis Protein SpsA, Chain A"/>
    <property type="match status" value="1"/>
</dbReference>
<evidence type="ECO:0000256" key="1">
    <source>
        <dbReference type="SAM" id="Coils"/>
    </source>
</evidence>
<evidence type="ECO:0000313" key="3">
    <source>
        <dbReference type="EMBL" id="SFL53153.1"/>
    </source>
</evidence>
<gene>
    <name evidence="3" type="ORF">SAMN02910297_01149</name>
</gene>
<sequence>MVKISVIVPVYNCEDYIEESINSILNQTFKDIEIICVDDGSSDNSLNILNKLASNDARLKVYSQENQGSSVARNYALKKGTGDYIYFFDADDYLVEDCLEKIYYNAVNNDSEIVIFYFDQYKGNIFFNHSKINIEKEFPEADFNNFTFNFHDYRKLAFIGPFAPWFKLYKKEFLDKYDYLEFPINLNHNDVPFHLKTILKASKISFVPEYLYHYRVDNPNSISNTRLKKYEDIFSIIQIVEDFLKSEDLFVEFKKEFDFFKVNRITYEITGRPNNYFYLAKEELSLINLDNDLLSKNVLFRVNSILNSNSIEEYNHLIEINRLKNKTEKLSKTNKQLKDQNIKLKDQNKKFKDQNIKLKDQNKKFKDQNIKLKNKNKDILNSSSWKITKPLRMFKQVFNKTK</sequence>
<organism evidence="3 4">
    <name type="scientific">Methanobrevibacter olleyae</name>
    <dbReference type="NCBI Taxonomy" id="294671"/>
    <lineage>
        <taxon>Archaea</taxon>
        <taxon>Methanobacteriati</taxon>
        <taxon>Methanobacteriota</taxon>
        <taxon>Methanomada group</taxon>
        <taxon>Methanobacteria</taxon>
        <taxon>Methanobacteriales</taxon>
        <taxon>Methanobacteriaceae</taxon>
        <taxon>Methanobrevibacter</taxon>
    </lineage>
</organism>
<dbReference type="EMBL" id="FOTL01000017">
    <property type="protein sequence ID" value="SFL53153.1"/>
    <property type="molecule type" value="Genomic_DNA"/>
</dbReference>
<dbReference type="InterPro" id="IPR029044">
    <property type="entry name" value="Nucleotide-diphossugar_trans"/>
</dbReference>
<dbReference type="PANTHER" id="PTHR22916:SF3">
    <property type="entry name" value="UDP-GLCNAC:BETAGAL BETA-1,3-N-ACETYLGLUCOSAMINYLTRANSFERASE-LIKE PROTEIN 1"/>
    <property type="match status" value="1"/>
</dbReference>
<name>A0A1I4IGM2_METOL</name>
<evidence type="ECO:0000313" key="4">
    <source>
        <dbReference type="Proteomes" id="UP000183442"/>
    </source>
</evidence>
<reference evidence="4" key="1">
    <citation type="submission" date="2016-10" db="EMBL/GenBank/DDBJ databases">
        <authorList>
            <person name="Varghese N."/>
        </authorList>
    </citation>
    <scope>NUCLEOTIDE SEQUENCE [LARGE SCALE GENOMIC DNA]</scope>
    <source>
        <strain evidence="4">DSM 16632</strain>
    </source>
</reference>
<evidence type="ECO:0000259" key="2">
    <source>
        <dbReference type="Pfam" id="PF00535"/>
    </source>
</evidence>